<proteinExistence type="predicted"/>
<organism evidence="1">
    <name type="scientific">hydrothermal vent metagenome</name>
    <dbReference type="NCBI Taxonomy" id="652676"/>
    <lineage>
        <taxon>unclassified sequences</taxon>
        <taxon>metagenomes</taxon>
        <taxon>ecological metagenomes</taxon>
    </lineage>
</organism>
<dbReference type="Pfam" id="PF04314">
    <property type="entry name" value="PCuAC"/>
    <property type="match status" value="1"/>
</dbReference>
<dbReference type="InterPro" id="IPR036182">
    <property type="entry name" value="PCuAC_sf"/>
</dbReference>
<dbReference type="EMBL" id="UOEU01000603">
    <property type="protein sequence ID" value="VAW35892.1"/>
    <property type="molecule type" value="Genomic_DNA"/>
</dbReference>
<dbReference type="InterPro" id="IPR007410">
    <property type="entry name" value="LpqE-like"/>
</dbReference>
<gene>
    <name evidence="1" type="ORF">MNBD_CHLOROFLEXI01-5343</name>
</gene>
<dbReference type="SUPFAM" id="SSF110087">
    <property type="entry name" value="DR1885-like metal-binding protein"/>
    <property type="match status" value="1"/>
</dbReference>
<dbReference type="PROSITE" id="PS51257">
    <property type="entry name" value="PROKAR_LIPOPROTEIN"/>
    <property type="match status" value="1"/>
</dbReference>
<protein>
    <submittedName>
        <fullName evidence="1">Copper metallochaperone PCu(A)C, inserts Cu(I) into cytochrome oxidase subunit II</fullName>
    </submittedName>
</protein>
<dbReference type="PANTHER" id="PTHR36302">
    <property type="entry name" value="BLR7088 PROTEIN"/>
    <property type="match status" value="1"/>
</dbReference>
<sequence>MRLTTVRSRAGKRKIVRRLILVILLTAVIGITACTSEPSGSPLSVEDAWARPTAVVGGNSAVYLRLINAGSEADILLAVASPLAIAEVHQTVMKENDVMGMEPVDSVEIPAKDEVIFKPGGLHIMLIGLEQPLLVGDLLPLTLHFERGGSMVVEITVQEQ</sequence>
<dbReference type="PANTHER" id="PTHR36302:SF1">
    <property type="entry name" value="COPPER CHAPERONE PCU(A)C"/>
    <property type="match status" value="1"/>
</dbReference>
<accession>A0A3B0VAM8</accession>
<name>A0A3B0VAM8_9ZZZZ</name>
<reference evidence="1" key="1">
    <citation type="submission" date="2018-06" db="EMBL/GenBank/DDBJ databases">
        <authorList>
            <person name="Zhirakovskaya E."/>
        </authorList>
    </citation>
    <scope>NUCLEOTIDE SEQUENCE</scope>
</reference>
<dbReference type="InterPro" id="IPR058248">
    <property type="entry name" value="Lxx211020-like"/>
</dbReference>
<dbReference type="AlphaFoldDB" id="A0A3B0VAM8"/>
<evidence type="ECO:0000313" key="1">
    <source>
        <dbReference type="EMBL" id="VAW35892.1"/>
    </source>
</evidence>
<dbReference type="Gene3D" id="2.60.40.1890">
    <property type="entry name" value="PCu(A)C copper chaperone"/>
    <property type="match status" value="1"/>
</dbReference>